<dbReference type="Proteomes" id="UP001432027">
    <property type="component" value="Unassembled WGS sequence"/>
</dbReference>
<name>A0AAV5T8J5_9BILA</name>
<evidence type="ECO:0000313" key="2">
    <source>
        <dbReference type="EMBL" id="GMS91420.1"/>
    </source>
</evidence>
<keyword evidence="3" id="KW-1185">Reference proteome</keyword>
<gene>
    <name evidence="2" type="ORF">PENTCL1PPCAC_13595</name>
</gene>
<reference evidence="2" key="1">
    <citation type="submission" date="2023-10" db="EMBL/GenBank/DDBJ databases">
        <title>Genome assembly of Pristionchus species.</title>
        <authorList>
            <person name="Yoshida K."/>
            <person name="Sommer R.J."/>
        </authorList>
    </citation>
    <scope>NUCLEOTIDE SEQUENCE</scope>
    <source>
        <strain evidence="2">RS0144</strain>
    </source>
</reference>
<proteinExistence type="predicted"/>
<dbReference type="SMART" id="SM00256">
    <property type="entry name" value="FBOX"/>
    <property type="match status" value="1"/>
</dbReference>
<dbReference type="SUPFAM" id="SSF81383">
    <property type="entry name" value="F-box domain"/>
    <property type="match status" value="1"/>
</dbReference>
<dbReference type="AlphaFoldDB" id="A0AAV5T8J5"/>
<protein>
    <recommendedName>
        <fullName evidence="1">F-box domain-containing protein</fullName>
    </recommendedName>
</protein>
<feature type="domain" description="F-box" evidence="1">
    <location>
        <begin position="1"/>
        <end position="48"/>
    </location>
</feature>
<comment type="caution">
    <text evidence="2">The sequence shown here is derived from an EMBL/GenBank/DDBJ whole genome shotgun (WGS) entry which is preliminary data.</text>
</comment>
<dbReference type="CDD" id="cd09917">
    <property type="entry name" value="F-box_SF"/>
    <property type="match status" value="1"/>
</dbReference>
<dbReference type="InterPro" id="IPR036047">
    <property type="entry name" value="F-box-like_dom_sf"/>
</dbReference>
<sequence length="157" mass="18716">TKILNLPNDVLRDLMRRMEIKDRLRLRLTCRTFEKLVAETHAGYFDKGSIISYFKRRNFHASHAHNRKTEMLAVNFGDTPFKRDAQSATELTQLRSRLFNGITFAKFELKVADSIPLEFTRNVFENFKIEELRFYVESQTQLYKCETLPSFSYHFYK</sequence>
<evidence type="ECO:0000259" key="1">
    <source>
        <dbReference type="PROSITE" id="PS50181"/>
    </source>
</evidence>
<dbReference type="EMBL" id="BTSX01000003">
    <property type="protein sequence ID" value="GMS91420.1"/>
    <property type="molecule type" value="Genomic_DNA"/>
</dbReference>
<dbReference type="PROSITE" id="PS50181">
    <property type="entry name" value="FBOX"/>
    <property type="match status" value="1"/>
</dbReference>
<dbReference type="Pfam" id="PF00646">
    <property type="entry name" value="F-box"/>
    <property type="match status" value="1"/>
</dbReference>
<feature type="non-terminal residue" evidence="2">
    <location>
        <position position="1"/>
    </location>
</feature>
<dbReference type="InterPro" id="IPR001810">
    <property type="entry name" value="F-box_dom"/>
</dbReference>
<accession>A0AAV5T8J5</accession>
<organism evidence="2 3">
    <name type="scientific">Pristionchus entomophagus</name>
    <dbReference type="NCBI Taxonomy" id="358040"/>
    <lineage>
        <taxon>Eukaryota</taxon>
        <taxon>Metazoa</taxon>
        <taxon>Ecdysozoa</taxon>
        <taxon>Nematoda</taxon>
        <taxon>Chromadorea</taxon>
        <taxon>Rhabditida</taxon>
        <taxon>Rhabditina</taxon>
        <taxon>Diplogasteromorpha</taxon>
        <taxon>Diplogasteroidea</taxon>
        <taxon>Neodiplogasteridae</taxon>
        <taxon>Pristionchus</taxon>
    </lineage>
</organism>
<evidence type="ECO:0000313" key="3">
    <source>
        <dbReference type="Proteomes" id="UP001432027"/>
    </source>
</evidence>
<feature type="non-terminal residue" evidence="2">
    <location>
        <position position="157"/>
    </location>
</feature>